<dbReference type="eggNOG" id="arCOG01403">
    <property type="taxonomic scope" value="Archaea"/>
</dbReference>
<dbReference type="PATRIC" id="fig|391623.17.peg.1931"/>
<dbReference type="PANTHER" id="PTHR45947">
    <property type="entry name" value="SULFOQUINOVOSYL TRANSFERASE SQD2"/>
    <property type="match status" value="1"/>
</dbReference>
<dbReference type="InterPro" id="IPR050194">
    <property type="entry name" value="Glycosyltransferase_grp1"/>
</dbReference>
<dbReference type="EMBL" id="CP002372">
    <property type="protein sequence ID" value="ADT84907.1"/>
    <property type="molecule type" value="Genomic_DNA"/>
</dbReference>
<organism evidence="3 4">
    <name type="scientific">Thermococcus barophilus (strain DSM 11836 / MP)</name>
    <dbReference type="NCBI Taxonomy" id="391623"/>
    <lineage>
        <taxon>Archaea</taxon>
        <taxon>Methanobacteriati</taxon>
        <taxon>Methanobacteriota</taxon>
        <taxon>Thermococci</taxon>
        <taxon>Thermococcales</taxon>
        <taxon>Thermococcaceae</taxon>
        <taxon>Thermococcus</taxon>
    </lineage>
</organism>
<dbReference type="PANTHER" id="PTHR45947:SF3">
    <property type="entry name" value="SULFOQUINOVOSYL TRANSFERASE SQD2"/>
    <property type="match status" value="1"/>
</dbReference>
<evidence type="ECO:0000313" key="3">
    <source>
        <dbReference type="EMBL" id="ADT84907.1"/>
    </source>
</evidence>
<dbReference type="InterPro" id="IPR001296">
    <property type="entry name" value="Glyco_trans_1"/>
</dbReference>
<evidence type="ECO:0000259" key="2">
    <source>
        <dbReference type="Pfam" id="PF13439"/>
    </source>
</evidence>
<feature type="domain" description="Glycosyl transferase family 1" evidence="1">
    <location>
        <begin position="205"/>
        <end position="374"/>
    </location>
</feature>
<dbReference type="SUPFAM" id="SSF53756">
    <property type="entry name" value="UDP-Glycosyltransferase/glycogen phosphorylase"/>
    <property type="match status" value="1"/>
</dbReference>
<dbReference type="AlphaFoldDB" id="F0LL00"/>
<dbReference type="KEGG" id="tba:TERMP_01932"/>
<dbReference type="HOGENOM" id="CLU_009583_2_4_2"/>
<dbReference type="Proteomes" id="UP000007478">
    <property type="component" value="Chromosome"/>
</dbReference>
<feature type="domain" description="Glycosyltransferase subfamily 4-like N-terminal" evidence="2">
    <location>
        <begin position="92"/>
        <end position="191"/>
    </location>
</feature>
<keyword evidence="4" id="KW-1185">Reference proteome</keyword>
<evidence type="ECO:0000313" key="4">
    <source>
        <dbReference type="Proteomes" id="UP000007478"/>
    </source>
</evidence>
<evidence type="ECO:0000259" key="1">
    <source>
        <dbReference type="Pfam" id="PF00534"/>
    </source>
</evidence>
<reference evidence="3 4" key="1">
    <citation type="journal article" date="2011" name="J. Bacteriol.">
        <title>Complete genome sequence of the hyperthermophilic, piezophilic, heterotrophic, and carboxydotrophic archaeon Thermococcus barophilus MP.</title>
        <authorList>
            <person name="Vannier P."/>
            <person name="Marteinsson V.T."/>
            <person name="Fridjonsson O.H."/>
            <person name="Oger P."/>
            <person name="Jebbar M."/>
        </authorList>
    </citation>
    <scope>NUCLEOTIDE SEQUENCE [LARGE SCALE GENOMIC DNA]</scope>
    <source>
        <strain evidence="4">DSM 11836 / MP</strain>
    </source>
</reference>
<dbReference type="Gene3D" id="3.40.50.2000">
    <property type="entry name" value="Glycogen Phosphorylase B"/>
    <property type="match status" value="2"/>
</dbReference>
<dbReference type="Pfam" id="PF13439">
    <property type="entry name" value="Glyco_transf_4"/>
    <property type="match status" value="1"/>
</dbReference>
<dbReference type="Pfam" id="PF00534">
    <property type="entry name" value="Glycos_transf_1"/>
    <property type="match status" value="1"/>
</dbReference>
<protein>
    <submittedName>
        <fullName evidence="3">Glycosyltransferase</fullName>
    </submittedName>
</protein>
<dbReference type="OrthoDB" id="132546at2157"/>
<dbReference type="GeneID" id="10042248"/>
<name>F0LL00_THEBM</name>
<accession>F0LL00</accession>
<proteinExistence type="predicted"/>
<gene>
    <name evidence="3" type="ordered locus">TERMP_01932</name>
</gene>
<dbReference type="GO" id="GO:0016757">
    <property type="term" value="F:glycosyltransferase activity"/>
    <property type="evidence" value="ECO:0007669"/>
    <property type="project" value="InterPro"/>
</dbReference>
<dbReference type="RefSeq" id="WP_013468203.1">
    <property type="nucleotide sequence ID" value="NC_014804.1"/>
</dbReference>
<dbReference type="InterPro" id="IPR028098">
    <property type="entry name" value="Glyco_trans_4-like_N"/>
</dbReference>
<sequence>MRIIFLASNFPDPVNKTWAPWNKSAVDSVLEFAEPIVIAPRPFAPPFSKFSKIPKYNRHFGYPVHYPRFLYLLPKSLFYCLTGESYRCFVGRYILKGVEQGNIQKPDVIHALHPYLDGYGSVPIAKKLKVPLVVTVHSPNNLKVCSKKVLSALEHADKIVAVAKFIVKKLEDIGISGEKIEYISLGVNTEEFKPLSEKDSQIVVSKYKIDPTDRVILYVGRLTKNKNIKTLLLAIWEVFRTSPKLRANTKIVIVGDGPERDSLQKLVKELGLSKNVIFTGLVSHDSRELRELYGIADIFVLPSFSEGKPVALYEAMSSGCAIIASNVGGIPEQVFDNINGFLIHPNDVNGLARKLIYLLENEKDLERMKRESRKLIFELGYTWEEYEKRIRQVYEYILNSQGI</sequence>